<dbReference type="InterPro" id="IPR009758">
    <property type="entry name" value="DUF1326"/>
</dbReference>
<organism evidence="2 3">
    <name type="scientific">Geodia barretti</name>
    <name type="common">Barrett's horny sponge</name>
    <dbReference type="NCBI Taxonomy" id="519541"/>
    <lineage>
        <taxon>Eukaryota</taxon>
        <taxon>Metazoa</taxon>
        <taxon>Porifera</taxon>
        <taxon>Demospongiae</taxon>
        <taxon>Heteroscleromorpha</taxon>
        <taxon>Tetractinellida</taxon>
        <taxon>Astrophorina</taxon>
        <taxon>Geodiidae</taxon>
        <taxon>Geodia</taxon>
    </lineage>
</organism>
<name>A0AA35X2C0_GEOBA</name>
<comment type="caution">
    <text evidence="2">The sequence shown here is derived from an EMBL/GenBank/DDBJ whole genome shotgun (WGS) entry which is preliminary data.</text>
</comment>
<evidence type="ECO:0008006" key="4">
    <source>
        <dbReference type="Google" id="ProtNLM"/>
    </source>
</evidence>
<keyword evidence="3" id="KW-1185">Reference proteome</keyword>
<evidence type="ECO:0000313" key="3">
    <source>
        <dbReference type="Proteomes" id="UP001174909"/>
    </source>
</evidence>
<feature type="chain" id="PRO_5041447096" description="DUF1326 domain-containing protein" evidence="1">
    <location>
        <begin position="22"/>
        <end position="217"/>
    </location>
</feature>
<evidence type="ECO:0000256" key="1">
    <source>
        <dbReference type="SAM" id="SignalP"/>
    </source>
</evidence>
<reference evidence="2" key="1">
    <citation type="submission" date="2023-03" db="EMBL/GenBank/DDBJ databases">
        <authorList>
            <person name="Steffen K."/>
            <person name="Cardenas P."/>
        </authorList>
    </citation>
    <scope>NUCLEOTIDE SEQUENCE</scope>
</reference>
<dbReference type="Proteomes" id="UP001174909">
    <property type="component" value="Unassembled WGS sequence"/>
</dbReference>
<dbReference type="Pfam" id="PF07040">
    <property type="entry name" value="DUF1326"/>
    <property type="match status" value="1"/>
</dbReference>
<proteinExistence type="predicted"/>
<sequence>MRNIFVLTILALTFIAGFAFATESPTVQGEYIEARSASVYVGACHFGAEYVEGGREATAVWNIQSGSWNDVSLENLTVVAVISGKSNLAIDTKTRKSVLYMDPSTTPEQRAALSDMLTTKYADVLGGVVATQTASIEFTKEGTRYDVTVGEVLKLSANRYPCAGCTQPHQVWYKPLTTIQNAIVGKSEVYRYKDTHLPVTWQQSGTENNVFVGAFSI</sequence>
<dbReference type="EMBL" id="CASHTH010002784">
    <property type="protein sequence ID" value="CAI8035247.1"/>
    <property type="molecule type" value="Genomic_DNA"/>
</dbReference>
<keyword evidence="1" id="KW-0732">Signal</keyword>
<accession>A0AA35X2C0</accession>
<gene>
    <name evidence="2" type="ORF">GBAR_LOCUS19790</name>
</gene>
<feature type="signal peptide" evidence="1">
    <location>
        <begin position="1"/>
        <end position="21"/>
    </location>
</feature>
<evidence type="ECO:0000313" key="2">
    <source>
        <dbReference type="EMBL" id="CAI8035247.1"/>
    </source>
</evidence>
<protein>
    <recommendedName>
        <fullName evidence="4">DUF1326 domain-containing protein</fullName>
    </recommendedName>
</protein>
<dbReference type="AlphaFoldDB" id="A0AA35X2C0"/>